<protein>
    <submittedName>
        <fullName evidence="3">Uncharacterized protein</fullName>
    </submittedName>
</protein>
<evidence type="ECO:0000256" key="2">
    <source>
        <dbReference type="SAM" id="SignalP"/>
    </source>
</evidence>
<feature type="compositionally biased region" description="Polar residues" evidence="1">
    <location>
        <begin position="173"/>
        <end position="188"/>
    </location>
</feature>
<dbReference type="AlphaFoldDB" id="A0A2J6THT8"/>
<dbReference type="Proteomes" id="UP000235371">
    <property type="component" value="Unassembled WGS sequence"/>
</dbReference>
<dbReference type="GeneID" id="36580140"/>
<sequence length="334" mass="34915">MHLSRGVLIALALGASNVAARPQFSFNLAFNIGPEEQPSSHSNPEPTTSAARVQESSSSGAGNLFRGRFRGSNDHTTSQPDGQKTPLTSNNQQAHARPSNAAGPSVVFDGLKSGSASYTTVSGPISAVGHSSSNPPPSKNQTVPAGRPSNGLNGNSQYDGGGSPSQAGQSSPTITKAGTAQSEGQPPVSTGLVGASTLKDQDTSRNTTKPAPSRIVSCLMCKKGNRARTPPALSRLVIIAIRLAIIVFKKAQHQEAPVAILSPLPQSLETKMHHDVHSNNPPAIDIRPHPPKCPGRGPSRLDLYLSPQRLLSSLGNFLPWLQAKGQNPPRFQVG</sequence>
<evidence type="ECO:0000313" key="4">
    <source>
        <dbReference type="Proteomes" id="UP000235371"/>
    </source>
</evidence>
<dbReference type="InParanoid" id="A0A2J6THT8"/>
<feature type="region of interest" description="Disordered" evidence="1">
    <location>
        <begin position="126"/>
        <end position="211"/>
    </location>
</feature>
<dbReference type="EMBL" id="KZ613783">
    <property type="protein sequence ID" value="PMD62573.1"/>
    <property type="molecule type" value="Genomic_DNA"/>
</dbReference>
<evidence type="ECO:0000313" key="3">
    <source>
        <dbReference type="EMBL" id="PMD62573.1"/>
    </source>
</evidence>
<proteinExistence type="predicted"/>
<organism evidence="3 4">
    <name type="scientific">Hyaloscypha bicolor E</name>
    <dbReference type="NCBI Taxonomy" id="1095630"/>
    <lineage>
        <taxon>Eukaryota</taxon>
        <taxon>Fungi</taxon>
        <taxon>Dikarya</taxon>
        <taxon>Ascomycota</taxon>
        <taxon>Pezizomycotina</taxon>
        <taxon>Leotiomycetes</taxon>
        <taxon>Helotiales</taxon>
        <taxon>Hyaloscyphaceae</taxon>
        <taxon>Hyaloscypha</taxon>
        <taxon>Hyaloscypha bicolor</taxon>
    </lineage>
</organism>
<reference evidence="3 4" key="1">
    <citation type="submission" date="2016-04" db="EMBL/GenBank/DDBJ databases">
        <title>A degradative enzymes factory behind the ericoid mycorrhizal symbiosis.</title>
        <authorList>
            <consortium name="DOE Joint Genome Institute"/>
            <person name="Martino E."/>
            <person name="Morin E."/>
            <person name="Grelet G."/>
            <person name="Kuo A."/>
            <person name="Kohler A."/>
            <person name="Daghino S."/>
            <person name="Barry K."/>
            <person name="Choi C."/>
            <person name="Cichocki N."/>
            <person name="Clum A."/>
            <person name="Copeland A."/>
            <person name="Hainaut M."/>
            <person name="Haridas S."/>
            <person name="Labutti K."/>
            <person name="Lindquist E."/>
            <person name="Lipzen A."/>
            <person name="Khouja H.-R."/>
            <person name="Murat C."/>
            <person name="Ohm R."/>
            <person name="Olson A."/>
            <person name="Spatafora J."/>
            <person name="Veneault-Fourrey C."/>
            <person name="Henrissat B."/>
            <person name="Grigoriev I."/>
            <person name="Martin F."/>
            <person name="Perotto S."/>
        </authorList>
    </citation>
    <scope>NUCLEOTIDE SEQUENCE [LARGE SCALE GENOMIC DNA]</scope>
    <source>
        <strain evidence="3 4">E</strain>
    </source>
</reference>
<feature type="signal peptide" evidence="2">
    <location>
        <begin position="1"/>
        <end position="20"/>
    </location>
</feature>
<name>A0A2J6THT8_9HELO</name>
<feature type="compositionally biased region" description="Polar residues" evidence="1">
    <location>
        <begin position="74"/>
        <end position="94"/>
    </location>
</feature>
<dbReference type="RefSeq" id="XP_024739477.1">
    <property type="nucleotide sequence ID" value="XM_024872059.1"/>
</dbReference>
<feature type="compositionally biased region" description="Polar residues" evidence="1">
    <location>
        <begin position="37"/>
        <end position="61"/>
    </location>
</feature>
<gene>
    <name evidence="3" type="ORF">K444DRAFT_345229</name>
</gene>
<evidence type="ECO:0000256" key="1">
    <source>
        <dbReference type="SAM" id="MobiDB-lite"/>
    </source>
</evidence>
<keyword evidence="4" id="KW-1185">Reference proteome</keyword>
<feature type="region of interest" description="Disordered" evidence="1">
    <location>
        <begin position="35"/>
        <end position="108"/>
    </location>
</feature>
<keyword evidence="2" id="KW-0732">Signal</keyword>
<accession>A0A2J6THT8</accession>
<feature type="compositionally biased region" description="Polar residues" evidence="1">
    <location>
        <begin position="126"/>
        <end position="143"/>
    </location>
</feature>
<feature type="chain" id="PRO_5014342294" evidence="2">
    <location>
        <begin position="21"/>
        <end position="334"/>
    </location>
</feature>